<proteinExistence type="predicted"/>
<gene>
    <name evidence="1" type="ORF">SAMN05660293_05237</name>
</gene>
<dbReference type="AlphaFoldDB" id="A0A1T5HBV4"/>
<dbReference type="Proteomes" id="UP000190897">
    <property type="component" value="Unassembled WGS sequence"/>
</dbReference>
<protein>
    <submittedName>
        <fullName evidence="1">Uncharacterized protein</fullName>
    </submittedName>
</protein>
<reference evidence="2" key="1">
    <citation type="submission" date="2017-02" db="EMBL/GenBank/DDBJ databases">
        <authorList>
            <person name="Varghese N."/>
            <person name="Submissions S."/>
        </authorList>
    </citation>
    <scope>NUCLEOTIDE SEQUENCE [LARGE SCALE GENOMIC DNA]</scope>
    <source>
        <strain evidence="2">DSM 22270</strain>
    </source>
</reference>
<organism evidence="1 2">
    <name type="scientific">Dyadobacter psychrophilus</name>
    <dbReference type="NCBI Taxonomy" id="651661"/>
    <lineage>
        <taxon>Bacteria</taxon>
        <taxon>Pseudomonadati</taxon>
        <taxon>Bacteroidota</taxon>
        <taxon>Cytophagia</taxon>
        <taxon>Cytophagales</taxon>
        <taxon>Spirosomataceae</taxon>
        <taxon>Dyadobacter</taxon>
    </lineage>
</organism>
<keyword evidence="2" id="KW-1185">Reference proteome</keyword>
<dbReference type="EMBL" id="FUZA01000010">
    <property type="protein sequence ID" value="SKC18011.1"/>
    <property type="molecule type" value="Genomic_DNA"/>
</dbReference>
<evidence type="ECO:0000313" key="1">
    <source>
        <dbReference type="EMBL" id="SKC18011.1"/>
    </source>
</evidence>
<evidence type="ECO:0000313" key="2">
    <source>
        <dbReference type="Proteomes" id="UP000190897"/>
    </source>
</evidence>
<accession>A0A1T5HBV4</accession>
<dbReference type="STRING" id="651661.SAMN05660293_05237"/>
<name>A0A1T5HBV4_9BACT</name>
<sequence>MQTKERLRIFEYAQTWSIVRLFILINTTFPAKFYADIYSVPNRIHPFQLKYQIQGAFTFGASFVQDILGDCKKLPWMKFDGLLIFILASVADNQVQFLTEKISQLSTVRQPNLV</sequence>